<feature type="region of interest" description="Disordered" evidence="15">
    <location>
        <begin position="388"/>
        <end position="485"/>
    </location>
</feature>
<evidence type="ECO:0000256" key="1">
    <source>
        <dbReference type="ARBA" id="ARBA00004125"/>
    </source>
</evidence>
<evidence type="ECO:0000256" key="2">
    <source>
        <dbReference type="ARBA" id="ARBA00004134"/>
    </source>
</evidence>
<dbReference type="Pfam" id="PF08226">
    <property type="entry name" value="DUF1720"/>
    <property type="match status" value="1"/>
</dbReference>
<evidence type="ECO:0000256" key="8">
    <source>
        <dbReference type="ARBA" id="ARBA00022583"/>
    </source>
</evidence>
<dbReference type="GO" id="GO:0030674">
    <property type="term" value="F:protein-macromolecule adaptor activity"/>
    <property type="evidence" value="ECO:0007669"/>
    <property type="project" value="InterPro"/>
</dbReference>
<dbReference type="InterPro" id="IPR035800">
    <property type="entry name" value="Sla1_SH3_1"/>
</dbReference>
<evidence type="ECO:0000256" key="7">
    <source>
        <dbReference type="ARBA" id="ARBA00022490"/>
    </source>
</evidence>
<keyword evidence="11" id="KW-0472">Membrane</keyword>
<dbReference type="InterPro" id="IPR013182">
    <property type="entry name" value="DUF1720"/>
</dbReference>
<keyword evidence="13" id="KW-0206">Cytoskeleton</keyword>
<sequence length="1091" mass="115921">MTTNDIEYLAVLKAAYDYIHQSEDEIDLKEDELYFLVEKTDDDWWRVKLKGEGESQATGLVPAAYVENATPTSTVKALYDYAAAAPGELSIAEDEILYVFDTEEEWLLVQSKSDHGKAGYVPANYVEATSADADVDDAPAAPSHGIVIPDDPPRPVSTYVDPADRVAAAKVSADDIKTWSVADVDQKGKKTKGTLGVGNGSIFFASESSKAAVKKWSTSDITHIGVEKSKHVHLDIAGPDPVALHFSTGSKDTADAIVDKLETSRAMALPGGGSDVIPEHAVDDEETDEPAKRARDTRKPSVHFSHASPTIIPGDAISDDEADDEPEAVEAHALVLYDFKADGPDELTVEEGERVVILEDDDEDWWKCRNANGQIGVIPAQYLEAQGKGAGANDTDKDAAADAERKAQAKAERDAKKDAERKRAEAEKRAKEAQEAAEARRREKQQQQEKAAQRAKQQSPTNRPEHSSPPRGSVDHGRPPPDQVRVWRDRTGQFRVDAAFIGFSNGKLRLHKTNGVVVEVPQEKMSHEDMKYVQRAVSKKSRSDSGKVSDDDLPIGVQYPSANVNAKRLSQPAPKKPTVDWFDFFLAAGCELDDCTRYGTSFDREKIDEAVLVDLSESTLRTLGLREGDIIRVLKAISQRKAKLAGPDDKEQVQKDEEVARQLQAELNGTSKPAPNLFAQGPGGALKAPRRGRPTPSKTLPADVDLSSVTGTPRTSSPSVVSPVQVPPRSSSAASGFDDDAWTNRPSSTKPTPVRAPSAPPASVPEAPAPVAAPVAPTPPVPTASAPPVAPSTTTAAPNLARTTENDIFDQLARLSSLRQNAPSAPPASVSPPQQIQATASAPPAGFNSGMGMGGAAGSIGSHLHAQQTGVLPPAQQSYVGPRGPFAPVPANQGLLQPLVPTQTGFNSFVPTRPSSNPSPFANSASPFANPQQPAGSPFANPTPSFLSTQPTGFQQPMGNFQSPLSSQPTGFQGMQPMATGFPGMQQQPMMSQPTGVFAGMVGGGLMSQQTGMPNQGAFGSFGAAPASPPQSTAPSTNPANIFAQMKSGTFAKDEAPQNSNKYDALRPNSAMQPQMTGWGGGYGNGYGYGQ</sequence>
<dbReference type="InterPro" id="IPR036028">
    <property type="entry name" value="SH3-like_dom_sf"/>
</dbReference>
<comment type="similarity">
    <text evidence="4">Belongs to the SLA1 family.</text>
</comment>
<dbReference type="GO" id="GO:0043130">
    <property type="term" value="F:ubiquitin binding"/>
    <property type="evidence" value="ECO:0007669"/>
    <property type="project" value="InterPro"/>
</dbReference>
<dbReference type="EMBL" id="KN880434">
    <property type="protein sequence ID" value="KIY73779.1"/>
    <property type="molecule type" value="Genomic_DNA"/>
</dbReference>
<protein>
    <recommendedName>
        <fullName evidence="5">Actin cytoskeleton-regulatory complex protein SLA1</fullName>
    </recommendedName>
</protein>
<feature type="compositionally biased region" description="Low complexity" evidence="15">
    <location>
        <begin position="707"/>
        <end position="736"/>
    </location>
</feature>
<dbReference type="Pfam" id="PF00018">
    <property type="entry name" value="SH3_1"/>
    <property type="match status" value="2"/>
</dbReference>
<feature type="domain" description="SH3" evidence="16">
    <location>
        <begin position="328"/>
        <end position="388"/>
    </location>
</feature>
<dbReference type="CDD" id="cd11773">
    <property type="entry name" value="SH3_Sla1p_1"/>
    <property type="match status" value="1"/>
</dbReference>
<dbReference type="GO" id="GO:0010008">
    <property type="term" value="C:endosome membrane"/>
    <property type="evidence" value="ECO:0007669"/>
    <property type="project" value="UniProtKB-SubCell"/>
</dbReference>
<dbReference type="Proteomes" id="UP000054007">
    <property type="component" value="Unassembled WGS sequence"/>
</dbReference>
<dbReference type="PANTHER" id="PTHR15735">
    <property type="entry name" value="FCH AND DOUBLE SH3 DOMAINS PROTEIN"/>
    <property type="match status" value="1"/>
</dbReference>
<evidence type="ECO:0000313" key="18">
    <source>
        <dbReference type="Proteomes" id="UP000054007"/>
    </source>
</evidence>
<feature type="region of interest" description="Disordered" evidence="15">
    <location>
        <begin position="269"/>
        <end position="314"/>
    </location>
</feature>
<dbReference type="GO" id="GO:0030479">
    <property type="term" value="C:actin cortical patch"/>
    <property type="evidence" value="ECO:0007669"/>
    <property type="project" value="UniProtKB-SubCell"/>
</dbReference>
<dbReference type="AlphaFoldDB" id="A0A0D7BUD8"/>
<feature type="region of interest" description="Disordered" evidence="15">
    <location>
        <begin position="874"/>
        <end position="938"/>
    </location>
</feature>
<dbReference type="GO" id="GO:0042802">
    <property type="term" value="F:identical protein binding"/>
    <property type="evidence" value="ECO:0007669"/>
    <property type="project" value="InterPro"/>
</dbReference>
<feature type="compositionally biased region" description="Basic and acidic residues" evidence="15">
    <location>
        <begin position="463"/>
        <end position="485"/>
    </location>
</feature>
<evidence type="ECO:0000256" key="10">
    <source>
        <dbReference type="ARBA" id="ARBA00022753"/>
    </source>
</evidence>
<dbReference type="SMART" id="SM00326">
    <property type="entry name" value="SH3"/>
    <property type="match status" value="3"/>
</dbReference>
<keyword evidence="12" id="KW-0009">Actin-binding</keyword>
<dbReference type="Gene3D" id="2.30.30.40">
    <property type="entry name" value="SH3 Domains"/>
    <property type="match status" value="3"/>
</dbReference>
<keyword evidence="9" id="KW-0677">Repeat</keyword>
<dbReference type="InterPro" id="IPR007131">
    <property type="entry name" value="SHD1"/>
</dbReference>
<evidence type="ECO:0000256" key="15">
    <source>
        <dbReference type="SAM" id="MobiDB-lite"/>
    </source>
</evidence>
<evidence type="ECO:0000256" key="11">
    <source>
        <dbReference type="ARBA" id="ARBA00023136"/>
    </source>
</evidence>
<feature type="region of interest" description="Disordered" evidence="15">
    <location>
        <begin position="1047"/>
        <end position="1084"/>
    </location>
</feature>
<dbReference type="Gene3D" id="2.30.30.700">
    <property type="entry name" value="SLA1 homology domain 1"/>
    <property type="match status" value="1"/>
</dbReference>
<evidence type="ECO:0000256" key="9">
    <source>
        <dbReference type="ARBA" id="ARBA00022737"/>
    </source>
</evidence>
<evidence type="ECO:0000256" key="5">
    <source>
        <dbReference type="ARBA" id="ARBA00020357"/>
    </source>
</evidence>
<keyword evidence="8" id="KW-0254">Endocytosis</keyword>
<evidence type="ECO:0000313" key="17">
    <source>
        <dbReference type="EMBL" id="KIY73779.1"/>
    </source>
</evidence>
<dbReference type="PRINTS" id="PR00452">
    <property type="entry name" value="SH3DOMAIN"/>
</dbReference>
<gene>
    <name evidence="17" type="ORF">CYLTODRAFT_386449</name>
</gene>
<feature type="region of interest" description="Disordered" evidence="15">
    <location>
        <begin position="667"/>
        <end position="802"/>
    </location>
</feature>
<evidence type="ECO:0000256" key="6">
    <source>
        <dbReference type="ARBA" id="ARBA00022443"/>
    </source>
</evidence>
<evidence type="ECO:0000256" key="12">
    <source>
        <dbReference type="ARBA" id="ARBA00023203"/>
    </source>
</evidence>
<keyword evidence="7" id="KW-0963">Cytoplasm</keyword>
<reference evidence="17 18" key="1">
    <citation type="journal article" date="2015" name="Fungal Genet. Biol.">
        <title>Evolution of novel wood decay mechanisms in Agaricales revealed by the genome sequences of Fistulina hepatica and Cylindrobasidium torrendii.</title>
        <authorList>
            <person name="Floudas D."/>
            <person name="Held B.W."/>
            <person name="Riley R."/>
            <person name="Nagy L.G."/>
            <person name="Koehler G."/>
            <person name="Ransdell A.S."/>
            <person name="Younus H."/>
            <person name="Chow J."/>
            <person name="Chiniquy J."/>
            <person name="Lipzen A."/>
            <person name="Tritt A."/>
            <person name="Sun H."/>
            <person name="Haridas S."/>
            <person name="LaButti K."/>
            <person name="Ohm R.A."/>
            <person name="Kues U."/>
            <person name="Blanchette R.A."/>
            <person name="Grigoriev I.V."/>
            <person name="Minto R.E."/>
            <person name="Hibbett D.S."/>
        </authorList>
    </citation>
    <scope>NUCLEOTIDE SEQUENCE [LARGE SCALE GENOMIC DNA]</scope>
    <source>
        <strain evidence="17 18">FP15055 ss-10</strain>
    </source>
</reference>
<dbReference type="InterPro" id="IPR001452">
    <property type="entry name" value="SH3_domain"/>
</dbReference>
<dbReference type="Pfam" id="PF14604">
    <property type="entry name" value="SH3_9"/>
    <property type="match status" value="1"/>
</dbReference>
<evidence type="ECO:0000256" key="13">
    <source>
        <dbReference type="ARBA" id="ARBA00023212"/>
    </source>
</evidence>
<evidence type="ECO:0000259" key="16">
    <source>
        <dbReference type="PROSITE" id="PS50002"/>
    </source>
</evidence>
<dbReference type="GO" id="GO:0006897">
    <property type="term" value="P:endocytosis"/>
    <property type="evidence" value="ECO:0007669"/>
    <property type="project" value="UniProtKB-KW"/>
</dbReference>
<dbReference type="OrthoDB" id="5971719at2759"/>
<dbReference type="Gene3D" id="1.10.150.50">
    <property type="entry name" value="Transcription Factor, Ets-1"/>
    <property type="match status" value="1"/>
</dbReference>
<dbReference type="InterPro" id="IPR013761">
    <property type="entry name" value="SAM/pointed_sf"/>
</dbReference>
<dbReference type="SUPFAM" id="SSF50044">
    <property type="entry name" value="SH3-domain"/>
    <property type="match status" value="3"/>
</dbReference>
<feature type="compositionally biased region" description="Basic and acidic residues" evidence="15">
    <location>
        <begin position="394"/>
        <end position="447"/>
    </location>
</feature>
<dbReference type="InterPro" id="IPR056996">
    <property type="entry name" value="PH_SLA1"/>
</dbReference>
<dbReference type="GO" id="GO:0003779">
    <property type="term" value="F:actin binding"/>
    <property type="evidence" value="ECO:0007669"/>
    <property type="project" value="UniProtKB-KW"/>
</dbReference>
<feature type="domain" description="SH3" evidence="16">
    <location>
        <begin position="70"/>
        <end position="131"/>
    </location>
</feature>
<evidence type="ECO:0000256" key="3">
    <source>
        <dbReference type="ARBA" id="ARBA00004413"/>
    </source>
</evidence>
<feature type="compositionally biased region" description="Gly residues" evidence="15">
    <location>
        <begin position="849"/>
        <end position="858"/>
    </location>
</feature>
<dbReference type="Pfam" id="PF24081">
    <property type="entry name" value="PH_SLA1"/>
    <property type="match status" value="1"/>
</dbReference>
<dbReference type="PROSITE" id="PS50002">
    <property type="entry name" value="SH3"/>
    <property type="match status" value="2"/>
</dbReference>
<organism evidence="17 18">
    <name type="scientific">Cylindrobasidium torrendii FP15055 ss-10</name>
    <dbReference type="NCBI Taxonomy" id="1314674"/>
    <lineage>
        <taxon>Eukaryota</taxon>
        <taxon>Fungi</taxon>
        <taxon>Dikarya</taxon>
        <taxon>Basidiomycota</taxon>
        <taxon>Agaricomycotina</taxon>
        <taxon>Agaricomycetes</taxon>
        <taxon>Agaricomycetidae</taxon>
        <taxon>Agaricales</taxon>
        <taxon>Marasmiineae</taxon>
        <taxon>Physalacriaceae</taxon>
        <taxon>Cylindrobasidium</taxon>
    </lineage>
</organism>
<dbReference type="GO" id="GO:0005886">
    <property type="term" value="C:plasma membrane"/>
    <property type="evidence" value="ECO:0007669"/>
    <property type="project" value="UniProtKB-SubCell"/>
</dbReference>
<feature type="compositionally biased region" description="Low complexity" evidence="15">
    <location>
        <begin position="783"/>
        <end position="798"/>
    </location>
</feature>
<evidence type="ECO:0000256" key="14">
    <source>
        <dbReference type="PROSITE-ProRule" id="PRU00192"/>
    </source>
</evidence>
<keyword evidence="6 14" id="KW-0728">SH3 domain</keyword>
<dbReference type="GO" id="GO:0030833">
    <property type="term" value="P:regulation of actin filament polymerization"/>
    <property type="evidence" value="ECO:0007669"/>
    <property type="project" value="TreeGrafter"/>
</dbReference>
<feature type="compositionally biased region" description="Polar residues" evidence="15">
    <location>
        <begin position="900"/>
        <end position="910"/>
    </location>
</feature>
<name>A0A0D7BUD8_9AGAR</name>
<dbReference type="STRING" id="1314674.A0A0D7BUD8"/>
<feature type="compositionally biased region" description="Low complexity" evidence="15">
    <location>
        <begin position="764"/>
        <end position="775"/>
    </location>
</feature>
<feature type="compositionally biased region" description="Basic and acidic residues" evidence="15">
    <location>
        <begin position="289"/>
        <end position="299"/>
    </location>
</feature>
<dbReference type="PANTHER" id="PTHR15735:SF21">
    <property type="entry name" value="PROTEIN NERVOUS WRECK"/>
    <property type="match status" value="1"/>
</dbReference>
<keyword evidence="18" id="KW-1185">Reference proteome</keyword>
<comment type="subcellular location">
    <subcellularLocation>
        <location evidence="3">Cell membrane</location>
        <topology evidence="3">Peripheral membrane protein</topology>
        <orientation evidence="3">Cytoplasmic side</orientation>
    </subcellularLocation>
    <subcellularLocation>
        <location evidence="2">Cytoplasm</location>
        <location evidence="2">Cytoskeleton</location>
        <location evidence="2">Actin patch</location>
    </subcellularLocation>
    <subcellularLocation>
        <location evidence="1">Endosome membrane</location>
        <topology evidence="1">Peripheral membrane protein</topology>
        <orientation evidence="1">Cytoplasmic side</orientation>
    </subcellularLocation>
</comment>
<keyword evidence="10" id="KW-0967">Endosome</keyword>
<feature type="compositionally biased region" description="Low complexity" evidence="15">
    <location>
        <begin position="448"/>
        <end position="458"/>
    </location>
</feature>
<dbReference type="Pfam" id="PF03983">
    <property type="entry name" value="SHD1"/>
    <property type="match status" value="1"/>
</dbReference>
<feature type="compositionally biased region" description="Low complexity" evidence="15">
    <location>
        <begin position="914"/>
        <end position="931"/>
    </location>
</feature>
<accession>A0A0D7BUD8</accession>
<proteinExistence type="inferred from homology"/>
<feature type="region of interest" description="Disordered" evidence="15">
    <location>
        <begin position="819"/>
        <end position="861"/>
    </location>
</feature>
<evidence type="ECO:0000256" key="4">
    <source>
        <dbReference type="ARBA" id="ARBA00007948"/>
    </source>
</evidence>